<keyword evidence="2" id="KW-1185">Reference proteome</keyword>
<sequence length="126" mass="14219">MTTSVTVTEALIRSCASVQLRAIRLRISGDLRCSCRKGRLDRIRSRSWFMSPSPGRTLGETHDSVWWSMTGIWSSGIPSISRSRTFLCILKTFCLRASAFSRDTVAKNRDAGETFLIKSRKTEKDV</sequence>
<accession>A0A5B7D9C7</accession>
<organism evidence="1 2">
    <name type="scientific">Portunus trituberculatus</name>
    <name type="common">Swimming crab</name>
    <name type="synonym">Neptunus trituberculatus</name>
    <dbReference type="NCBI Taxonomy" id="210409"/>
    <lineage>
        <taxon>Eukaryota</taxon>
        <taxon>Metazoa</taxon>
        <taxon>Ecdysozoa</taxon>
        <taxon>Arthropoda</taxon>
        <taxon>Crustacea</taxon>
        <taxon>Multicrustacea</taxon>
        <taxon>Malacostraca</taxon>
        <taxon>Eumalacostraca</taxon>
        <taxon>Eucarida</taxon>
        <taxon>Decapoda</taxon>
        <taxon>Pleocyemata</taxon>
        <taxon>Brachyura</taxon>
        <taxon>Eubrachyura</taxon>
        <taxon>Portunoidea</taxon>
        <taxon>Portunidae</taxon>
        <taxon>Portuninae</taxon>
        <taxon>Portunus</taxon>
    </lineage>
</organism>
<protein>
    <submittedName>
        <fullName evidence="1">Uncharacterized protein</fullName>
    </submittedName>
</protein>
<dbReference type="AlphaFoldDB" id="A0A5B7D9C7"/>
<comment type="caution">
    <text evidence="1">The sequence shown here is derived from an EMBL/GenBank/DDBJ whole genome shotgun (WGS) entry which is preliminary data.</text>
</comment>
<reference evidence="1 2" key="1">
    <citation type="submission" date="2019-05" db="EMBL/GenBank/DDBJ databases">
        <title>Another draft genome of Portunus trituberculatus and its Hox gene families provides insights of decapod evolution.</title>
        <authorList>
            <person name="Jeong J.-H."/>
            <person name="Song I."/>
            <person name="Kim S."/>
            <person name="Choi T."/>
            <person name="Kim D."/>
            <person name="Ryu S."/>
            <person name="Kim W."/>
        </authorList>
    </citation>
    <scope>NUCLEOTIDE SEQUENCE [LARGE SCALE GENOMIC DNA]</scope>
    <source>
        <tissue evidence="1">Muscle</tissue>
    </source>
</reference>
<evidence type="ECO:0000313" key="2">
    <source>
        <dbReference type="Proteomes" id="UP000324222"/>
    </source>
</evidence>
<name>A0A5B7D9C7_PORTR</name>
<proteinExistence type="predicted"/>
<dbReference type="Proteomes" id="UP000324222">
    <property type="component" value="Unassembled WGS sequence"/>
</dbReference>
<evidence type="ECO:0000313" key="1">
    <source>
        <dbReference type="EMBL" id="MPC17827.1"/>
    </source>
</evidence>
<dbReference type="EMBL" id="VSRR010000624">
    <property type="protein sequence ID" value="MPC17827.1"/>
    <property type="molecule type" value="Genomic_DNA"/>
</dbReference>
<gene>
    <name evidence="1" type="ORF">E2C01_010694</name>
</gene>